<dbReference type="GO" id="GO:0016020">
    <property type="term" value="C:membrane"/>
    <property type="evidence" value="ECO:0007669"/>
    <property type="project" value="TreeGrafter"/>
</dbReference>
<dbReference type="PANTHER" id="PTHR12894">
    <property type="entry name" value="CNH DOMAIN CONTAINING"/>
    <property type="match status" value="1"/>
</dbReference>
<dbReference type="AlphaFoldDB" id="A0A7S1KQ93"/>
<dbReference type="PANTHER" id="PTHR12894:SF27">
    <property type="entry name" value="TRANSFORMING GROWTH FACTOR-BETA RECEPTOR-ASSOCIATED PROTEIN 1"/>
    <property type="match status" value="1"/>
</dbReference>
<evidence type="ECO:0000256" key="1">
    <source>
        <dbReference type="SAM" id="Coils"/>
    </source>
</evidence>
<dbReference type="GO" id="GO:0034058">
    <property type="term" value="P:endosomal vesicle fusion"/>
    <property type="evidence" value="ECO:0007669"/>
    <property type="project" value="TreeGrafter"/>
</dbReference>
<dbReference type="InterPro" id="IPR019453">
    <property type="entry name" value="VPS39/TGFA1_Znf"/>
</dbReference>
<keyword evidence="1" id="KW-0175">Coiled coil</keyword>
<dbReference type="GO" id="GO:0006914">
    <property type="term" value="P:autophagy"/>
    <property type="evidence" value="ECO:0007669"/>
    <property type="project" value="TreeGrafter"/>
</dbReference>
<dbReference type="InterPro" id="IPR032914">
    <property type="entry name" value="Vam6/VPS39/TRAP1"/>
</dbReference>
<sequence>MPLPLTIVPHNPSDHSSHLFLVLVDGHLQCVELFRQTVSKPSPQKDLLQSDEPPSLDPRVKVHAKCVASRGLSRFCTNVAHENAPFLLRPSPSNQHFHHSSHSIQVLCLIKKRLVFFKLNLIQMTFEYYKTLNLIQPDPSKIIWCNDIINLYYGQKDVKISFQTGDSLDHLKDLTVQQLTRPLNVNNKSSSAAKNAQSNIENFEDNFDQYLRLLPVFAIRDAESKYVQWSDSHPRSTFLAFPHLVALCSNYVEFFDLFHNQNTTFSKSQGNQIKFAKAQHVASSGAHLFIASSTDLLVVPLPPISDQVTTLLHESRIEDAHLLFQYLIELVNFRTVQHEFAYDGVEEEFSEHDQIMQFNSLAAFVLFKNMRFKLAMTYFEKSDMDPRRVIKYFSELVNPLSSFQSPADIYLPELNTITDIIDHHFEENGEEPTDGDSNFSGQQDAHLKMAKKQLLKYLETVRDAPFSQSESSPVSEEEQAHLHMQRDIDYAICKLYISSNNVQQLKHFLLEPNYCHIEDIEHIVNETTNQSAAQARKYLAFIYWNKNQQDKALDLLCSLNLDLADQYQSCTDDMTQLLLQCTDKDLLWKYMPHILDRNHKEAMRIFTDDICLLKFSHEEVLLFLQVYPNEVQRIYMEHLILHDIVSDPKIHTKLALNYISSILKLKPHVSLQQLPFGARVKAGEEAGFLGELRKSLLNFLKHPRANYNVKRILRVLMDTQLHEEMIEIYKRLHDHGSVLRLLVYSIKDLEWAETYCLQMYEELMEGAQRSHETSNNDSGVKSWMQVRSPTPKTRMLAHGEDDADFTNLGIYNPLWLILLKVCFEESPTNYNFGLKILKKYSRGIDPVESLSLLPEHFMLGELGNYLVETIKGSTHNECELGIMESMYQHQYLRSDSLLARALSRRVCIEEHTPCAVCGKKLLKSVIAVFPDLSCTHYKCAGKNLSTNRHPITKVNFMVLPERIEEQFSEDDVLFPKALL</sequence>
<feature type="domain" description="Vacuolar sorting protein 39/Transforming growth factor beta receptor-associated" evidence="2">
    <location>
        <begin position="488"/>
        <end position="591"/>
    </location>
</feature>
<feature type="domain" description="Vacuolar sorting protein 39/Transforming growth factor beta receptor-associated zinc finger" evidence="3">
    <location>
        <begin position="903"/>
        <end position="941"/>
    </location>
</feature>
<gene>
    <name evidence="4" type="ORF">PCOS0759_LOCUS4402</name>
</gene>
<evidence type="ECO:0008006" key="5">
    <source>
        <dbReference type="Google" id="ProtNLM"/>
    </source>
</evidence>
<evidence type="ECO:0000313" key="4">
    <source>
        <dbReference type="EMBL" id="CAD9081162.1"/>
    </source>
</evidence>
<proteinExistence type="predicted"/>
<evidence type="ECO:0000259" key="3">
    <source>
        <dbReference type="Pfam" id="PF10367"/>
    </source>
</evidence>
<name>A0A7S1KQ93_9EUKA</name>
<dbReference type="EMBL" id="HBGD01005315">
    <property type="protein sequence ID" value="CAD9081162.1"/>
    <property type="molecule type" value="Transcribed_RNA"/>
</dbReference>
<protein>
    <recommendedName>
        <fullName evidence="5">Vacuolar sorting protein 39/Transforming growth factor beta receptor-associated domain-containing protein</fullName>
    </recommendedName>
</protein>
<dbReference type="GO" id="GO:0005737">
    <property type="term" value="C:cytoplasm"/>
    <property type="evidence" value="ECO:0007669"/>
    <property type="project" value="TreeGrafter"/>
</dbReference>
<organism evidence="4">
    <name type="scientific">Percolomonas cosmopolitus</name>
    <dbReference type="NCBI Taxonomy" id="63605"/>
    <lineage>
        <taxon>Eukaryota</taxon>
        <taxon>Discoba</taxon>
        <taxon>Heterolobosea</taxon>
        <taxon>Tetramitia</taxon>
        <taxon>Eutetramitia</taxon>
        <taxon>Percolomonadidae</taxon>
        <taxon>Percolomonas</taxon>
    </lineage>
</organism>
<dbReference type="Pfam" id="PF10366">
    <property type="entry name" value="Vps39_1"/>
    <property type="match status" value="1"/>
</dbReference>
<feature type="coiled-coil region" evidence="1">
    <location>
        <begin position="186"/>
        <end position="213"/>
    </location>
</feature>
<evidence type="ECO:0000259" key="2">
    <source>
        <dbReference type="Pfam" id="PF10366"/>
    </source>
</evidence>
<reference evidence="4" key="1">
    <citation type="submission" date="2021-01" db="EMBL/GenBank/DDBJ databases">
        <authorList>
            <person name="Corre E."/>
            <person name="Pelletier E."/>
            <person name="Niang G."/>
            <person name="Scheremetjew M."/>
            <person name="Finn R."/>
            <person name="Kale V."/>
            <person name="Holt S."/>
            <person name="Cochrane G."/>
            <person name="Meng A."/>
            <person name="Brown T."/>
            <person name="Cohen L."/>
        </authorList>
    </citation>
    <scope>NUCLEOTIDE SEQUENCE</scope>
    <source>
        <strain evidence="4">WS</strain>
    </source>
</reference>
<dbReference type="InterPro" id="IPR019452">
    <property type="entry name" value="VPS39/TGF_beta_rcpt-assoc_1"/>
</dbReference>
<accession>A0A7S1KQ93</accession>
<dbReference type="Pfam" id="PF10367">
    <property type="entry name" value="zf-Vps39_C"/>
    <property type="match status" value="1"/>
</dbReference>